<keyword evidence="3" id="KW-0507">mRNA processing</keyword>
<accession>A0A090MZ55</accession>
<keyword evidence="10" id="KW-1185">Reference proteome</keyword>
<organism evidence="9">
    <name type="scientific">Strongyloides ratti</name>
    <name type="common">Parasitic roundworm</name>
    <dbReference type="NCBI Taxonomy" id="34506"/>
    <lineage>
        <taxon>Eukaryota</taxon>
        <taxon>Metazoa</taxon>
        <taxon>Ecdysozoa</taxon>
        <taxon>Nematoda</taxon>
        <taxon>Chromadorea</taxon>
        <taxon>Rhabditida</taxon>
        <taxon>Tylenchina</taxon>
        <taxon>Panagrolaimomorpha</taxon>
        <taxon>Strongyloidoidea</taxon>
        <taxon>Strongyloididae</taxon>
        <taxon>Strongyloides</taxon>
    </lineage>
</organism>
<keyword evidence="7" id="KW-0539">Nucleus</keyword>
<dbReference type="PANTHER" id="PTHR16196">
    <property type="entry name" value="CELL CYCLE CONTROL PROTEIN CWF25"/>
    <property type="match status" value="1"/>
</dbReference>
<dbReference type="STRING" id="34506.A0A090MZ55"/>
<dbReference type="eggNOG" id="KOG3869">
    <property type="taxonomic scope" value="Eukaryota"/>
</dbReference>
<dbReference type="CTD" id="36380714"/>
<dbReference type="OrthoDB" id="21123at2759"/>
<reference evidence="11" key="2">
    <citation type="submission" date="2020-12" db="UniProtKB">
        <authorList>
            <consortium name="WormBaseParasite"/>
        </authorList>
    </citation>
    <scope>IDENTIFICATION</scope>
</reference>
<evidence type="ECO:0000256" key="8">
    <source>
        <dbReference type="SAM" id="MobiDB-lite"/>
    </source>
</evidence>
<dbReference type="Pfam" id="PF12542">
    <property type="entry name" value="CWC25"/>
    <property type="match status" value="1"/>
</dbReference>
<feature type="region of interest" description="Disordered" evidence="8">
    <location>
        <begin position="125"/>
        <end position="298"/>
    </location>
</feature>
<keyword evidence="6" id="KW-0508">mRNA splicing</keyword>
<evidence type="ECO:0000256" key="2">
    <source>
        <dbReference type="ARBA" id="ARBA00006695"/>
    </source>
</evidence>
<dbReference type="GO" id="GO:0000398">
    <property type="term" value="P:mRNA splicing, via spliceosome"/>
    <property type="evidence" value="ECO:0007669"/>
    <property type="project" value="TreeGrafter"/>
</dbReference>
<keyword evidence="5" id="KW-0175">Coiled coil</keyword>
<comment type="subcellular location">
    <subcellularLocation>
        <location evidence="1">Nucleus</location>
    </subcellularLocation>
</comment>
<evidence type="ECO:0000313" key="11">
    <source>
        <dbReference type="WBParaSite" id="SRAE_2000300200.1"/>
    </source>
</evidence>
<dbReference type="RefSeq" id="XP_024507544.1">
    <property type="nucleotide sequence ID" value="XM_024654144.1"/>
</dbReference>
<dbReference type="AlphaFoldDB" id="A0A090MZ55"/>
<dbReference type="OMA" id="NAMSENF"/>
<evidence type="ECO:0000256" key="5">
    <source>
        <dbReference type="ARBA" id="ARBA00023054"/>
    </source>
</evidence>
<gene>
    <name evidence="9 11 12" type="ORF">SRAE_2000300200</name>
</gene>
<dbReference type="Proteomes" id="UP000035682">
    <property type="component" value="Unplaced"/>
</dbReference>
<protein>
    <submittedName>
        <fullName evidence="9 11">Uncharacterized protein</fullName>
    </submittedName>
</protein>
<feature type="compositionally biased region" description="Basic and acidic residues" evidence="8">
    <location>
        <begin position="210"/>
        <end position="298"/>
    </location>
</feature>
<evidence type="ECO:0000256" key="4">
    <source>
        <dbReference type="ARBA" id="ARBA00022728"/>
    </source>
</evidence>
<evidence type="ECO:0000256" key="3">
    <source>
        <dbReference type="ARBA" id="ARBA00022664"/>
    </source>
</evidence>
<dbReference type="PANTHER" id="PTHR16196:SF0">
    <property type="entry name" value="PRE-MRNA-SPLICING FACTOR CWC25 HOMOLOG"/>
    <property type="match status" value="1"/>
</dbReference>
<comment type="similarity">
    <text evidence="2">Belongs to the CWC25 family.</text>
</comment>
<sequence>MSDEKQISWIYEGPKSSVNCEDYLLGKKIDKNFELYSDVVKKEEDKIDEIVKKKSSTEPGRVNSLKVESIVGEDPLVAIRLKQAKKEKAALENPVFKKKIEDYLRKKFEVVYKAQLKLEKIAKNLNSKSSESSDSLSSDFEEERKNLRSNNTSSKHTYNKDYSRTKSRRKRERDQSADSDTSIKRTKKHYDKTTLNKDNYSSNRKHKHYNDRYSDSSVERKKDYDDEKISSKNDSSYDKKRYSSHKDTRRSQKPSHSDKLKERKNDVNDRRRDHKNSYSRDKKIEKKPKMTPEEMEEKRREMIENAKWREESRKKILDKASTYEIKEEIIEKETRSNEVFKPKLL</sequence>
<dbReference type="GeneID" id="36380714"/>
<dbReference type="WBParaSite" id="SRAE_2000300200.1">
    <property type="protein sequence ID" value="SRAE_2000300200.1"/>
    <property type="gene ID" value="WBGene00263221"/>
</dbReference>
<dbReference type="InterPro" id="IPR051376">
    <property type="entry name" value="CWC25_splicing_factor"/>
</dbReference>
<reference evidence="9 10" key="1">
    <citation type="submission" date="2014-09" db="EMBL/GenBank/DDBJ databases">
        <authorList>
            <person name="Martin A.A."/>
        </authorList>
    </citation>
    <scope>NUCLEOTIDE SEQUENCE</scope>
    <source>
        <strain evidence="10">ED321</strain>
        <strain evidence="9">ED321 Heterogonic</strain>
    </source>
</reference>
<dbReference type="InterPro" id="IPR022209">
    <property type="entry name" value="CWC25"/>
</dbReference>
<dbReference type="GO" id="GO:0005684">
    <property type="term" value="C:U2-type spliceosomal complex"/>
    <property type="evidence" value="ECO:0007669"/>
    <property type="project" value="TreeGrafter"/>
</dbReference>
<evidence type="ECO:0000313" key="10">
    <source>
        <dbReference type="Proteomes" id="UP000035682"/>
    </source>
</evidence>
<dbReference type="EMBL" id="LN609529">
    <property type="protein sequence ID" value="CEF68344.1"/>
    <property type="molecule type" value="Genomic_DNA"/>
</dbReference>
<evidence type="ECO:0000256" key="7">
    <source>
        <dbReference type="ARBA" id="ARBA00023242"/>
    </source>
</evidence>
<evidence type="ECO:0000256" key="6">
    <source>
        <dbReference type="ARBA" id="ARBA00023187"/>
    </source>
</evidence>
<feature type="compositionally biased region" description="Low complexity" evidence="8">
    <location>
        <begin position="125"/>
        <end position="138"/>
    </location>
</feature>
<dbReference type="WormBase" id="SRAE_2000300200">
    <property type="protein sequence ID" value="SRP10440"/>
    <property type="gene ID" value="WBGene00263221"/>
</dbReference>
<keyword evidence="4" id="KW-0747">Spliceosome</keyword>
<proteinExistence type="inferred from homology"/>
<evidence type="ECO:0000256" key="1">
    <source>
        <dbReference type="ARBA" id="ARBA00004123"/>
    </source>
</evidence>
<evidence type="ECO:0000313" key="9">
    <source>
        <dbReference type="EMBL" id="CEF68344.1"/>
    </source>
</evidence>
<evidence type="ECO:0000313" key="12">
    <source>
        <dbReference type="WormBase" id="SRAE_2000300200"/>
    </source>
</evidence>
<name>A0A090MZ55_STRRB</name>